<gene>
    <name evidence="2" type="ORF">PEVE_00002365</name>
</gene>
<evidence type="ECO:0000313" key="3">
    <source>
        <dbReference type="Proteomes" id="UP001159427"/>
    </source>
</evidence>
<organism evidence="2 3">
    <name type="scientific">Porites evermanni</name>
    <dbReference type="NCBI Taxonomy" id="104178"/>
    <lineage>
        <taxon>Eukaryota</taxon>
        <taxon>Metazoa</taxon>
        <taxon>Cnidaria</taxon>
        <taxon>Anthozoa</taxon>
        <taxon>Hexacorallia</taxon>
        <taxon>Scleractinia</taxon>
        <taxon>Fungiina</taxon>
        <taxon>Poritidae</taxon>
        <taxon>Porites</taxon>
    </lineage>
</organism>
<evidence type="ECO:0008006" key="4">
    <source>
        <dbReference type="Google" id="ProtNLM"/>
    </source>
</evidence>
<feature type="transmembrane region" description="Helical" evidence="1">
    <location>
        <begin position="158"/>
        <end position="181"/>
    </location>
</feature>
<evidence type="ECO:0000313" key="2">
    <source>
        <dbReference type="EMBL" id="CAH3157067.1"/>
    </source>
</evidence>
<dbReference type="EMBL" id="CALNXI010001137">
    <property type="protein sequence ID" value="CAH3157067.1"/>
    <property type="molecule type" value="Genomic_DNA"/>
</dbReference>
<protein>
    <recommendedName>
        <fullName evidence="4">Gustatory receptor</fullName>
    </recommendedName>
</protein>
<keyword evidence="1" id="KW-1133">Transmembrane helix</keyword>
<feature type="transmembrane region" description="Helical" evidence="1">
    <location>
        <begin position="83"/>
        <end position="106"/>
    </location>
</feature>
<proteinExistence type="predicted"/>
<feature type="transmembrane region" description="Helical" evidence="1">
    <location>
        <begin position="327"/>
        <end position="349"/>
    </location>
</feature>
<feature type="transmembrane region" description="Helical" evidence="1">
    <location>
        <begin position="391"/>
        <end position="418"/>
    </location>
</feature>
<keyword evidence="3" id="KW-1185">Reference proteome</keyword>
<comment type="caution">
    <text evidence="2">The sequence shown here is derived from an EMBL/GenBank/DDBJ whole genome shotgun (WGS) entry which is preliminary data.</text>
</comment>
<feature type="transmembrane region" description="Helical" evidence="1">
    <location>
        <begin position="264"/>
        <end position="284"/>
    </location>
</feature>
<feature type="transmembrane region" description="Helical" evidence="1">
    <location>
        <begin position="201"/>
        <end position="225"/>
    </location>
</feature>
<dbReference type="Proteomes" id="UP001159427">
    <property type="component" value="Unassembled WGS sequence"/>
</dbReference>
<reference evidence="2 3" key="1">
    <citation type="submission" date="2022-05" db="EMBL/GenBank/DDBJ databases">
        <authorList>
            <consortium name="Genoscope - CEA"/>
            <person name="William W."/>
        </authorList>
    </citation>
    <scope>NUCLEOTIDE SEQUENCE [LARGE SCALE GENOMIC DNA]</scope>
</reference>
<keyword evidence="1" id="KW-0472">Membrane</keyword>
<keyword evidence="1" id="KW-0812">Transmembrane</keyword>
<sequence>MTSISDRILKTQPMPVMEVSQFNYGSINSNAESNDIDETDSIWETESRPLAVELVENRTEFTFNVLKLLGLATSERSTRIGRLYLVFAAAVVWLPPMSLSICVAKNPTMSSPTGLPTVLLFSGLALSHNFGALYGYRHRGRLLRNIYLAFEQANFGRSCVIVTSIFGILTLPYLVLLVYLYVTQSSRPVPWLHICIVYFLGYIYCGMASVAANLIFSTACSAINLRILNFKRMFRGWSKGLTEALNEFQGLCDCMHREVEVIKWWLFVNFISFIVIWLVDFHLWQILASGEGESDVVRLVFYNCSWSEPLSAPKLHLPDRVITVCEMFFSSLVFFFFMSPMFWAVMVTVNCNRFREWINQTRIHTDERPLGHLSVTSLDFFINRVQMASYFAFRLFGVSLTKVLISVTGLMTTVQFVLEIVTKKLLPA</sequence>
<name>A0ABN8Q4Y6_9CNID</name>
<evidence type="ECO:0000256" key="1">
    <source>
        <dbReference type="SAM" id="Phobius"/>
    </source>
</evidence>
<accession>A0ABN8Q4Y6</accession>
<feature type="transmembrane region" description="Helical" evidence="1">
    <location>
        <begin position="118"/>
        <end position="137"/>
    </location>
</feature>